<evidence type="ECO:0000259" key="1">
    <source>
        <dbReference type="SMART" id="SM01117"/>
    </source>
</evidence>
<reference evidence="2 3" key="1">
    <citation type="submission" date="2023-07" db="EMBL/GenBank/DDBJ databases">
        <title>Genomic Encyclopedia of Type Strains, Phase IV (KMG-IV): sequencing the most valuable type-strain genomes for metagenomic binning, comparative biology and taxonomic classification.</title>
        <authorList>
            <person name="Goeker M."/>
        </authorList>
    </citation>
    <scope>NUCLEOTIDE SEQUENCE [LARGE SCALE GENOMIC DNA]</scope>
    <source>
        <strain evidence="2 3">DSM 15049</strain>
    </source>
</reference>
<gene>
    <name evidence="2" type="ORF">QOZ92_002484</name>
</gene>
<sequence>MKNPRSMLNEYNLEIKVERPNHYYARLLLEDYAGQVSELTALTQYFNHEGVLFKKYPQVSKVLNEIGLKEVSHLNILSKLIHLLGINPKYRVIREDNLRVWWSPTYIDYEENLLEIIKANIQGEKDAIRQYEYHLSLINDKYIKELLKQIILDEKGHIEKLTEIQNNIKNGISYDLNYSSEKSNSSNKNIIKRQEFTLDEIQQKYNGENGNPSYVVVDGIVFDVTNVDEWANGSHHGLSVGEEHTDSFYSCHGQKLDILKKKLPIVGYLKK</sequence>
<accession>A0ABU0N2G1</accession>
<evidence type="ECO:0000313" key="2">
    <source>
        <dbReference type="EMBL" id="MDQ0557358.1"/>
    </source>
</evidence>
<protein>
    <submittedName>
        <fullName evidence="2">Heme/steroid binding protein/bacterioferritin (Cytochrome b1)</fullName>
    </submittedName>
</protein>
<dbReference type="Proteomes" id="UP001232584">
    <property type="component" value="Unassembled WGS sequence"/>
</dbReference>
<dbReference type="SUPFAM" id="SSF47240">
    <property type="entry name" value="Ferritin-like"/>
    <property type="match status" value="1"/>
</dbReference>
<dbReference type="InterPro" id="IPR003251">
    <property type="entry name" value="Rr_diiron-bd_dom"/>
</dbReference>
<dbReference type="Gene3D" id="3.10.120.10">
    <property type="entry name" value="Cytochrome b5-like heme/steroid binding domain"/>
    <property type="match status" value="1"/>
</dbReference>
<dbReference type="InterPro" id="IPR001199">
    <property type="entry name" value="Cyt_B5-like_heme/steroid-bd"/>
</dbReference>
<dbReference type="InterPro" id="IPR036400">
    <property type="entry name" value="Cyt_B5-like_heme/steroid_sf"/>
</dbReference>
<comment type="caution">
    <text evidence="2">The sequence shown here is derived from an EMBL/GenBank/DDBJ whole genome shotgun (WGS) entry which is preliminary data.</text>
</comment>
<dbReference type="InterPro" id="IPR012347">
    <property type="entry name" value="Ferritin-like"/>
</dbReference>
<dbReference type="InterPro" id="IPR009078">
    <property type="entry name" value="Ferritin-like_SF"/>
</dbReference>
<dbReference type="Pfam" id="PF02915">
    <property type="entry name" value="Rubrerythrin"/>
    <property type="match status" value="1"/>
</dbReference>
<evidence type="ECO:0000313" key="3">
    <source>
        <dbReference type="Proteomes" id="UP001232584"/>
    </source>
</evidence>
<dbReference type="EMBL" id="JAUSWG010000010">
    <property type="protein sequence ID" value="MDQ0557358.1"/>
    <property type="molecule type" value="Genomic_DNA"/>
</dbReference>
<dbReference type="RefSeq" id="WP_307508251.1">
    <property type="nucleotide sequence ID" value="NZ_BAAACE010000005.1"/>
</dbReference>
<keyword evidence="3" id="KW-1185">Reference proteome</keyword>
<feature type="domain" description="Cytochrome b5 heme-binding" evidence="1">
    <location>
        <begin position="196"/>
        <end position="270"/>
    </location>
</feature>
<dbReference type="SUPFAM" id="SSF55856">
    <property type="entry name" value="Cytochrome b5-like heme/steroid binding domain"/>
    <property type="match status" value="1"/>
</dbReference>
<dbReference type="Gene3D" id="1.20.1260.10">
    <property type="match status" value="2"/>
</dbReference>
<proteinExistence type="predicted"/>
<dbReference type="SMART" id="SM01117">
    <property type="entry name" value="Cyt-b5"/>
    <property type="match status" value="1"/>
</dbReference>
<organism evidence="2 3">
    <name type="scientific">Paraclostridium ghonii</name>
    <dbReference type="NCBI Taxonomy" id="29358"/>
    <lineage>
        <taxon>Bacteria</taxon>
        <taxon>Bacillati</taxon>
        <taxon>Bacillota</taxon>
        <taxon>Clostridia</taxon>
        <taxon>Peptostreptococcales</taxon>
        <taxon>Peptostreptococcaceae</taxon>
        <taxon>Paraclostridium</taxon>
    </lineage>
</organism>
<name>A0ABU0N2G1_9FIRM</name>
<dbReference type="CDD" id="cd07908">
    <property type="entry name" value="Mn_catalase_like"/>
    <property type="match status" value="1"/>
</dbReference>